<keyword evidence="3" id="KW-1185">Reference proteome</keyword>
<comment type="caution">
    <text evidence="2">The sequence shown here is derived from an EMBL/GenBank/DDBJ whole genome shotgun (WGS) entry which is preliminary data.</text>
</comment>
<gene>
    <name evidence="2" type="ORF">MSPICULIGERA_LOCUS826</name>
</gene>
<dbReference type="AlphaFoldDB" id="A0AA36C492"/>
<feature type="region of interest" description="Disordered" evidence="1">
    <location>
        <begin position="167"/>
        <end position="189"/>
    </location>
</feature>
<protein>
    <submittedName>
        <fullName evidence="2">Uncharacterized protein</fullName>
    </submittedName>
</protein>
<feature type="compositionally biased region" description="Polar residues" evidence="1">
    <location>
        <begin position="179"/>
        <end position="189"/>
    </location>
</feature>
<dbReference type="EMBL" id="CATQJA010000203">
    <property type="protein sequence ID" value="CAJ0558087.1"/>
    <property type="molecule type" value="Genomic_DNA"/>
</dbReference>
<sequence length="189" mass="21781">MMKIGEIEGELLERYVTSERKEPNLQQKLMNVRQKMENHGPYGILRIYTAWKKHPDFGCEGRCTHYTVDSEHYMTIRYENRPTNAKNPDFVTAAKSIKRRWYQLNCVSSGCGAFPLLHCANELGMYMRNEFVQAFVVTGIALNESAIILEPGRTTKLEAYHGDSEATWTFPTNDDPENESSANRITFYP</sequence>
<evidence type="ECO:0000313" key="3">
    <source>
        <dbReference type="Proteomes" id="UP001177023"/>
    </source>
</evidence>
<evidence type="ECO:0000256" key="1">
    <source>
        <dbReference type="SAM" id="MobiDB-lite"/>
    </source>
</evidence>
<proteinExistence type="predicted"/>
<feature type="non-terminal residue" evidence="2">
    <location>
        <position position="1"/>
    </location>
</feature>
<organism evidence="2 3">
    <name type="scientific">Mesorhabditis spiculigera</name>
    <dbReference type="NCBI Taxonomy" id="96644"/>
    <lineage>
        <taxon>Eukaryota</taxon>
        <taxon>Metazoa</taxon>
        <taxon>Ecdysozoa</taxon>
        <taxon>Nematoda</taxon>
        <taxon>Chromadorea</taxon>
        <taxon>Rhabditida</taxon>
        <taxon>Rhabditina</taxon>
        <taxon>Rhabditomorpha</taxon>
        <taxon>Rhabditoidea</taxon>
        <taxon>Rhabditidae</taxon>
        <taxon>Mesorhabditinae</taxon>
        <taxon>Mesorhabditis</taxon>
    </lineage>
</organism>
<evidence type="ECO:0000313" key="2">
    <source>
        <dbReference type="EMBL" id="CAJ0558087.1"/>
    </source>
</evidence>
<accession>A0AA36C492</accession>
<name>A0AA36C492_9BILA</name>
<dbReference type="Proteomes" id="UP001177023">
    <property type="component" value="Unassembled WGS sequence"/>
</dbReference>
<reference evidence="2" key="1">
    <citation type="submission" date="2023-06" db="EMBL/GenBank/DDBJ databases">
        <authorList>
            <person name="Delattre M."/>
        </authorList>
    </citation>
    <scope>NUCLEOTIDE SEQUENCE</scope>
    <source>
        <strain evidence="2">AF72</strain>
    </source>
</reference>